<protein>
    <submittedName>
        <fullName evidence="2">Uncharacterized protein</fullName>
    </submittedName>
</protein>
<reference evidence="2 3" key="1">
    <citation type="submission" date="2017-12" db="EMBL/GenBank/DDBJ databases">
        <title>Isolation and characterization of estrogens degradatiion strain Microbacterium hominis SJTG1.</title>
        <authorList>
            <person name="Xiong W."/>
            <person name="Yin C."/>
            <person name="Zheng D."/>
            <person name="Liang R."/>
        </authorList>
    </citation>
    <scope>NUCLEOTIDE SEQUENCE [LARGE SCALE GENOMIC DNA]</scope>
    <source>
        <strain evidence="2 3">SJTG1</strain>
    </source>
</reference>
<feature type="compositionally biased region" description="Basic and acidic residues" evidence="1">
    <location>
        <begin position="76"/>
        <end position="90"/>
    </location>
</feature>
<proteinExistence type="predicted"/>
<dbReference type="KEGG" id="mhos:CXR34_04300"/>
<evidence type="ECO:0000313" key="3">
    <source>
        <dbReference type="Proteomes" id="UP000233276"/>
    </source>
</evidence>
<organism evidence="2 3">
    <name type="scientific">Microbacterium hominis</name>
    <dbReference type="NCBI Taxonomy" id="162426"/>
    <lineage>
        <taxon>Bacteria</taxon>
        <taxon>Bacillati</taxon>
        <taxon>Actinomycetota</taxon>
        <taxon>Actinomycetes</taxon>
        <taxon>Micrococcales</taxon>
        <taxon>Microbacteriaceae</taxon>
        <taxon>Microbacterium</taxon>
    </lineage>
</organism>
<feature type="region of interest" description="Disordered" evidence="1">
    <location>
        <begin position="71"/>
        <end position="91"/>
    </location>
</feature>
<dbReference type="RefSeq" id="WP_101305697.1">
    <property type="nucleotide sequence ID" value="NZ_CP025299.1"/>
</dbReference>
<dbReference type="EMBL" id="CP025299">
    <property type="protein sequence ID" value="AUG28769.1"/>
    <property type="molecule type" value="Genomic_DNA"/>
</dbReference>
<dbReference type="AlphaFoldDB" id="A0A2K9DD22"/>
<feature type="region of interest" description="Disordered" evidence="1">
    <location>
        <begin position="1"/>
        <end position="24"/>
    </location>
</feature>
<accession>A0A2K9DD22</accession>
<evidence type="ECO:0000256" key="1">
    <source>
        <dbReference type="SAM" id="MobiDB-lite"/>
    </source>
</evidence>
<evidence type="ECO:0000313" key="2">
    <source>
        <dbReference type="EMBL" id="AUG28769.1"/>
    </source>
</evidence>
<gene>
    <name evidence="2" type="ORF">CXR34_04300</name>
</gene>
<name>A0A2K9DD22_9MICO</name>
<dbReference type="Proteomes" id="UP000233276">
    <property type="component" value="Chromosome"/>
</dbReference>
<sequence length="106" mass="11781">MSDVLPGFDPPPPVPEKTEDHKPPRIQRRLLDQALLDAGVHPATKMPLAGNGKTCGDCAMLRLKQSQWWKCGTPDPRSKNHRGDGRDMTKRWPACIAFQPKDGDPT</sequence>